<reference evidence="3" key="1">
    <citation type="submission" date="2017-09" db="EMBL/GenBank/DDBJ databases">
        <authorList>
            <person name="Palmer M."/>
            <person name="Steenkamp E.T."/>
            <person name="Coetzee M.P."/>
            <person name="Avontuur J.R."/>
            <person name="Van Zyl E."/>
            <person name="Chan W.-Y."/>
            <person name="Blom J."/>
            <person name="Venter S.N."/>
        </authorList>
    </citation>
    <scope>NUCLEOTIDE SEQUENCE [LARGE SCALE GENOMIC DNA]</scope>
    <source>
        <strain evidence="3">QC88-366</strain>
    </source>
</reference>
<dbReference type="AlphaFoldDB" id="A0A2K1Q7U3"/>
<feature type="region of interest" description="Disordered" evidence="1">
    <location>
        <begin position="54"/>
        <end position="87"/>
    </location>
</feature>
<name>A0A2K1Q7U3_9GAMM</name>
<dbReference type="EMBL" id="NWUO01000010">
    <property type="protein sequence ID" value="PNS11102.1"/>
    <property type="molecule type" value="Genomic_DNA"/>
</dbReference>
<comment type="caution">
    <text evidence="2">The sequence shown here is derived from an EMBL/GenBank/DDBJ whole genome shotgun (WGS) entry which is preliminary data.</text>
</comment>
<organism evidence="2 3">
    <name type="scientific">Mixta theicola</name>
    <dbReference type="NCBI Taxonomy" id="1458355"/>
    <lineage>
        <taxon>Bacteria</taxon>
        <taxon>Pseudomonadati</taxon>
        <taxon>Pseudomonadota</taxon>
        <taxon>Gammaproteobacteria</taxon>
        <taxon>Enterobacterales</taxon>
        <taxon>Erwiniaceae</taxon>
        <taxon>Mixta</taxon>
    </lineage>
</organism>
<evidence type="ECO:0000256" key="1">
    <source>
        <dbReference type="SAM" id="MobiDB-lite"/>
    </source>
</evidence>
<dbReference type="Proteomes" id="UP000236345">
    <property type="component" value="Unassembled WGS sequence"/>
</dbReference>
<accession>A0A2K1Q7U3</accession>
<evidence type="ECO:0000313" key="3">
    <source>
        <dbReference type="Proteomes" id="UP000236345"/>
    </source>
</evidence>
<proteinExistence type="predicted"/>
<sequence>MLLNFVSAHRHCVAHILLSRTYKSNNFSQQMFVCTKATQSAYFADKKSDLSTAKQEAVHNQGKTAEKNKAGKNVAPRCNESEARDSV</sequence>
<protein>
    <submittedName>
        <fullName evidence="2">Uncharacterized protein</fullName>
    </submittedName>
</protein>
<keyword evidence="3" id="KW-1185">Reference proteome</keyword>
<gene>
    <name evidence="2" type="ORF">COO59_14345</name>
</gene>
<evidence type="ECO:0000313" key="2">
    <source>
        <dbReference type="EMBL" id="PNS11102.1"/>
    </source>
</evidence>